<dbReference type="OrthoDB" id="9797605at2"/>
<reference evidence="6 7" key="1">
    <citation type="submission" date="2018-11" db="EMBL/GenBank/DDBJ databases">
        <title>Draft genome analysis of Rheinheimera mesophila isolated from an industrial waste site.</title>
        <authorList>
            <person name="Yu Q."/>
            <person name="Qi Y."/>
            <person name="Zhang H."/>
            <person name="Lu Y."/>
            <person name="Pu J."/>
        </authorList>
    </citation>
    <scope>NUCLEOTIDE SEQUENCE [LARGE SCALE GENOMIC DNA]</scope>
    <source>
        <strain evidence="6 7">IITR13</strain>
    </source>
</reference>
<keyword evidence="7" id="KW-1185">Reference proteome</keyword>
<proteinExistence type="predicted"/>
<keyword evidence="4" id="KW-0812">Transmembrane</keyword>
<dbReference type="GO" id="GO:0046983">
    <property type="term" value="F:protein dimerization activity"/>
    <property type="evidence" value="ECO:0007669"/>
    <property type="project" value="InterPro"/>
</dbReference>
<protein>
    <submittedName>
        <fullName evidence="6">Sensor histidine kinase</fullName>
    </submittedName>
</protein>
<dbReference type="CDD" id="cd16917">
    <property type="entry name" value="HATPase_UhpB-NarQ-NarX-like"/>
    <property type="match status" value="1"/>
</dbReference>
<evidence type="ECO:0000256" key="2">
    <source>
        <dbReference type="ARBA" id="ARBA00022777"/>
    </source>
</evidence>
<dbReference type="PANTHER" id="PTHR24421">
    <property type="entry name" value="NITRATE/NITRITE SENSOR PROTEIN NARX-RELATED"/>
    <property type="match status" value="1"/>
</dbReference>
<feature type="transmembrane region" description="Helical" evidence="4">
    <location>
        <begin position="93"/>
        <end position="114"/>
    </location>
</feature>
<dbReference type="Gene3D" id="1.20.5.1930">
    <property type="match status" value="1"/>
</dbReference>
<comment type="caution">
    <text evidence="6">The sequence shown here is derived from an EMBL/GenBank/DDBJ whole genome shotgun (WGS) entry which is preliminary data.</text>
</comment>
<organism evidence="6 7">
    <name type="scientific">Rheinheimera mesophila</name>
    <dbReference type="NCBI Taxonomy" id="1547515"/>
    <lineage>
        <taxon>Bacteria</taxon>
        <taxon>Pseudomonadati</taxon>
        <taxon>Pseudomonadota</taxon>
        <taxon>Gammaproteobacteria</taxon>
        <taxon>Chromatiales</taxon>
        <taxon>Chromatiaceae</taxon>
        <taxon>Rheinheimera</taxon>
    </lineage>
</organism>
<dbReference type="EMBL" id="RRCF01000001">
    <property type="protein sequence ID" value="RRJ23850.1"/>
    <property type="molecule type" value="Genomic_DNA"/>
</dbReference>
<keyword evidence="2 6" id="KW-0418">Kinase</keyword>
<evidence type="ECO:0000313" key="6">
    <source>
        <dbReference type="EMBL" id="RRJ23850.1"/>
    </source>
</evidence>
<evidence type="ECO:0000313" key="7">
    <source>
        <dbReference type="Proteomes" id="UP000276260"/>
    </source>
</evidence>
<dbReference type="Pfam" id="PF07730">
    <property type="entry name" value="HisKA_3"/>
    <property type="match status" value="1"/>
</dbReference>
<dbReference type="InterPro" id="IPR050482">
    <property type="entry name" value="Sensor_HK_TwoCompSys"/>
</dbReference>
<feature type="transmembrane region" description="Helical" evidence="4">
    <location>
        <begin position="193"/>
        <end position="211"/>
    </location>
</feature>
<name>A0A3P3QU23_9GAMM</name>
<evidence type="ECO:0000256" key="4">
    <source>
        <dbReference type="SAM" id="Phobius"/>
    </source>
</evidence>
<dbReference type="GO" id="GO:0016020">
    <property type="term" value="C:membrane"/>
    <property type="evidence" value="ECO:0007669"/>
    <property type="project" value="InterPro"/>
</dbReference>
<feature type="domain" description="Signal transduction histidine kinase subgroup 3 dimerisation and phosphoacceptor" evidence="5">
    <location>
        <begin position="246"/>
        <end position="309"/>
    </location>
</feature>
<accession>A0A3P3QU23</accession>
<dbReference type="AlphaFoldDB" id="A0A3P3QU23"/>
<keyword evidence="4" id="KW-0472">Membrane</keyword>
<keyword evidence="1" id="KW-0808">Transferase</keyword>
<feature type="transmembrane region" description="Helical" evidence="4">
    <location>
        <begin position="64"/>
        <end position="87"/>
    </location>
</feature>
<keyword evidence="4" id="KW-1133">Transmembrane helix</keyword>
<dbReference type="PANTHER" id="PTHR24421:SF59">
    <property type="entry name" value="OXYGEN SENSOR HISTIDINE KINASE NREB"/>
    <property type="match status" value="1"/>
</dbReference>
<dbReference type="Gene3D" id="3.30.565.10">
    <property type="entry name" value="Histidine kinase-like ATPase, C-terminal domain"/>
    <property type="match status" value="1"/>
</dbReference>
<dbReference type="InterPro" id="IPR011712">
    <property type="entry name" value="Sig_transdc_His_kin_sub3_dim/P"/>
</dbReference>
<evidence type="ECO:0000256" key="3">
    <source>
        <dbReference type="ARBA" id="ARBA00023012"/>
    </source>
</evidence>
<dbReference type="Proteomes" id="UP000276260">
    <property type="component" value="Unassembled WGS sequence"/>
</dbReference>
<dbReference type="GO" id="GO:0000155">
    <property type="term" value="F:phosphorelay sensor kinase activity"/>
    <property type="evidence" value="ECO:0007669"/>
    <property type="project" value="InterPro"/>
</dbReference>
<feature type="transmembrane region" description="Helical" evidence="4">
    <location>
        <begin position="151"/>
        <end position="181"/>
    </location>
</feature>
<dbReference type="SUPFAM" id="SSF55874">
    <property type="entry name" value="ATPase domain of HSP90 chaperone/DNA topoisomerase II/histidine kinase"/>
    <property type="match status" value="1"/>
</dbReference>
<feature type="transmembrane region" description="Helical" evidence="4">
    <location>
        <begin position="126"/>
        <end position="145"/>
    </location>
</feature>
<keyword evidence="3" id="KW-0902">Two-component regulatory system</keyword>
<dbReference type="InterPro" id="IPR036890">
    <property type="entry name" value="HATPase_C_sf"/>
</dbReference>
<evidence type="ECO:0000256" key="1">
    <source>
        <dbReference type="ARBA" id="ARBA00022679"/>
    </source>
</evidence>
<evidence type="ECO:0000259" key="5">
    <source>
        <dbReference type="Pfam" id="PF07730"/>
    </source>
</evidence>
<sequence length="434" mass="49014">MDYHHHGSPFGRCIQPRVFGRSTQVPEVRMLYCDFWPIEPDLKSGILKTGCFRPFNDMRLKNSIAWDVLAGLLTWFLVFVLTLSLMWSRDALWSLWPWVIPLFLLNGACFYWVTRSDERIGALPRLALGCYVLQLLSALALNWILPLDYLAILNIIWVSILPYLLPMRTAVLVAVAVLGLWFGVDSVLEQRSMWITGLLYSSFHFFALLMTNQARSEQKAKQELQQTHQHLLATQDLLMMASQQQERSRIARDLHDVLGHHLTALTINLQVAGHLTEGEAKAKVDQCHQIAKLLLSDVREAVSALRQQQQFSVYQALDKLLTDVPGVTVRWDCPADVELADVKVAQQLLLIVREALTNTLRHSQATEFYLSVTPAVQAVELVMSDNGKVAPDWKPGNGLTGMRERVVSCAGALEWQVEDGHFQLRVTLPAGLAL</sequence>
<gene>
    <name evidence="6" type="ORF">EIK76_07305</name>
</gene>